<dbReference type="SUPFAM" id="SSF54523">
    <property type="entry name" value="Pili subunits"/>
    <property type="match status" value="1"/>
</dbReference>
<sequence>MDKKSFGRQAGFTLIELVVVIVILGILAATAAPKFIDLSSDAMDAKLKAMEGSLKSANTLVYSKALLSGEHTKAIGEVDIAGVKVATIYGYLAPSTTAVKAAIDADFADIGGPTDSFDADYGIYGEATTKPTSVLGIAADSSGSGFQCLLLYSIATDNKPAYNSVDCE</sequence>
<accession>A0A6H1UHD1</accession>
<keyword evidence="1" id="KW-0472">Membrane</keyword>
<dbReference type="Gene3D" id="3.30.700.10">
    <property type="entry name" value="Glycoprotein, Type 4 Pilin"/>
    <property type="match status" value="1"/>
</dbReference>
<proteinExistence type="predicted"/>
<dbReference type="Proteomes" id="UP000501602">
    <property type="component" value="Chromosome"/>
</dbReference>
<dbReference type="InterPro" id="IPR012902">
    <property type="entry name" value="N_methyl_site"/>
</dbReference>
<dbReference type="RefSeq" id="WP_168660885.1">
    <property type="nucleotide sequence ID" value="NZ_CP051180.1"/>
</dbReference>
<evidence type="ECO:0000313" key="2">
    <source>
        <dbReference type="EMBL" id="QIZ77626.1"/>
    </source>
</evidence>
<keyword evidence="3" id="KW-1185">Reference proteome</keyword>
<name>A0A6H1UHD1_9GAMM</name>
<feature type="transmembrane region" description="Helical" evidence="1">
    <location>
        <begin position="12"/>
        <end position="32"/>
    </location>
</feature>
<keyword evidence="1" id="KW-0812">Transmembrane</keyword>
<evidence type="ECO:0000313" key="3">
    <source>
        <dbReference type="Proteomes" id="UP000501602"/>
    </source>
</evidence>
<dbReference type="AlphaFoldDB" id="A0A6H1UHD1"/>
<dbReference type="EMBL" id="CP051180">
    <property type="protein sequence ID" value="QIZ77626.1"/>
    <property type="molecule type" value="Genomic_DNA"/>
</dbReference>
<organism evidence="2 3">
    <name type="scientific">Ferrimonas lipolytica</name>
    <dbReference type="NCBI Taxonomy" id="2724191"/>
    <lineage>
        <taxon>Bacteria</taxon>
        <taxon>Pseudomonadati</taxon>
        <taxon>Pseudomonadota</taxon>
        <taxon>Gammaproteobacteria</taxon>
        <taxon>Alteromonadales</taxon>
        <taxon>Ferrimonadaceae</taxon>
        <taxon>Ferrimonas</taxon>
    </lineage>
</organism>
<dbReference type="InterPro" id="IPR045584">
    <property type="entry name" value="Pilin-like"/>
</dbReference>
<dbReference type="PROSITE" id="PS00409">
    <property type="entry name" value="PROKAR_NTER_METHYL"/>
    <property type="match status" value="1"/>
</dbReference>
<dbReference type="Pfam" id="PF07963">
    <property type="entry name" value="N_methyl"/>
    <property type="match status" value="1"/>
</dbReference>
<keyword evidence="1" id="KW-1133">Transmembrane helix</keyword>
<reference evidence="2 3" key="1">
    <citation type="submission" date="2020-04" db="EMBL/GenBank/DDBJ databases">
        <title>Ferrimonas sp. S7 isolated from sea water.</title>
        <authorList>
            <person name="Bae S.S."/>
            <person name="Baek K."/>
        </authorList>
    </citation>
    <scope>NUCLEOTIDE SEQUENCE [LARGE SCALE GENOMIC DNA]</scope>
    <source>
        <strain evidence="2 3">S7</strain>
    </source>
</reference>
<gene>
    <name evidence="2" type="ORF">HER31_12425</name>
</gene>
<evidence type="ECO:0000256" key="1">
    <source>
        <dbReference type="SAM" id="Phobius"/>
    </source>
</evidence>
<dbReference type="KEGG" id="fes:HER31_12425"/>
<dbReference type="NCBIfam" id="TIGR02532">
    <property type="entry name" value="IV_pilin_GFxxxE"/>
    <property type="match status" value="1"/>
</dbReference>
<protein>
    <submittedName>
        <fullName evidence="2">Prepilin-type N-terminal cleavage/methylation domain-containing protein</fullName>
    </submittedName>
</protein>